<keyword evidence="4" id="KW-1185">Reference proteome</keyword>
<dbReference type="AlphaFoldDB" id="N2A7W3"/>
<dbReference type="InterPro" id="IPR018657">
    <property type="entry name" value="LarA-like_N"/>
</dbReference>
<dbReference type="PANTHER" id="PTHR33171">
    <property type="entry name" value="LAR_N DOMAIN-CONTAINING PROTEIN"/>
    <property type="match status" value="1"/>
</dbReference>
<protein>
    <submittedName>
        <fullName evidence="3">Uncharacterized protein</fullName>
    </submittedName>
</protein>
<feature type="domain" description="LarA-like N-terminal" evidence="1">
    <location>
        <begin position="13"/>
        <end position="213"/>
    </location>
</feature>
<evidence type="ECO:0000259" key="2">
    <source>
        <dbReference type="Pfam" id="PF21113"/>
    </source>
</evidence>
<organism evidence="3 4">
    <name type="scientific">Eubacterium plexicaudatum ASF492</name>
    <dbReference type="NCBI Taxonomy" id="1235802"/>
    <lineage>
        <taxon>Bacteria</taxon>
        <taxon>Bacillati</taxon>
        <taxon>Bacillota</taxon>
        <taxon>Clostridia</taxon>
        <taxon>Eubacteriales</taxon>
        <taxon>Eubacteriaceae</taxon>
        <taxon>Eubacterium</taxon>
    </lineage>
</organism>
<dbReference type="Gene3D" id="3.40.50.11440">
    <property type="match status" value="1"/>
</dbReference>
<dbReference type="GO" id="GO:0050043">
    <property type="term" value="F:lactate racemase activity"/>
    <property type="evidence" value="ECO:0007669"/>
    <property type="project" value="InterPro"/>
</dbReference>
<comment type="caution">
    <text evidence="3">The sequence shown here is derived from an EMBL/GenBank/DDBJ whole genome shotgun (WGS) entry which is preliminary data.</text>
</comment>
<gene>
    <name evidence="3" type="ORF">C823_03268</name>
</gene>
<dbReference type="InterPro" id="IPR047926">
    <property type="entry name" value="Ni_dep_LarA"/>
</dbReference>
<dbReference type="Gene3D" id="3.90.226.30">
    <property type="match status" value="1"/>
</dbReference>
<reference evidence="3 4" key="1">
    <citation type="journal article" date="2014" name="Genome Announc.">
        <title>Draft genome sequences of the altered schaedler flora, a defined bacterial community from gnotobiotic mice.</title>
        <authorList>
            <person name="Wannemuehler M.J."/>
            <person name="Overstreet A.M."/>
            <person name="Ward D.V."/>
            <person name="Phillips G.J."/>
        </authorList>
    </citation>
    <scope>NUCLEOTIDE SEQUENCE [LARGE SCALE GENOMIC DNA]</scope>
    <source>
        <strain evidence="3 4">ASF492</strain>
    </source>
</reference>
<dbReference type="NCBIfam" id="NF033504">
    <property type="entry name" value="Ni_dep_LarA"/>
    <property type="match status" value="1"/>
</dbReference>
<dbReference type="HOGENOM" id="CLU_050189_0_0_9"/>
<dbReference type="Pfam" id="PF09861">
    <property type="entry name" value="Lar_N"/>
    <property type="match status" value="1"/>
</dbReference>
<name>N2A7W3_9FIRM</name>
<dbReference type="Pfam" id="PF21113">
    <property type="entry name" value="LarA_C"/>
    <property type="match status" value="1"/>
</dbReference>
<dbReference type="Proteomes" id="UP000012589">
    <property type="component" value="Unassembled WGS sequence"/>
</dbReference>
<dbReference type="PATRIC" id="fig|1235802.3.peg.3455"/>
<dbReference type="PANTHER" id="PTHR33171:SF17">
    <property type="entry name" value="LARA-LIKE N-TERMINAL DOMAIN-CONTAINING PROTEIN"/>
    <property type="match status" value="1"/>
</dbReference>
<evidence type="ECO:0000313" key="4">
    <source>
        <dbReference type="Proteomes" id="UP000012589"/>
    </source>
</evidence>
<dbReference type="InterPro" id="IPR048068">
    <property type="entry name" value="LarA-like"/>
</dbReference>
<sequence>MDMKLPYSGDGMMLHLDDTLDYEILESSIGSMPKTGKSEDELVQEAMAHPIGSDKLSKLATDKQKVVIICSDHTRPVPSRHIIPFMLREIREGNPQADITLLIATGFHRATTREELVNKFGEDIVSQEKIVVHDSADMDAMVNLGTLPSGAPLLINRIAAQADLLVSEGFIETHFFAGFSGGRKSVLPGVSSRVTVLGNHCSAFIDSPYSRTGILDNNPIHKDMIAAARMAELAYIVNVIIDSDKKAVHAVAGGAIEAHAAGCRFLRQYCLVTPKYPADIAISTNGGYPLDQNMYQSVKGMTAAEAAAKDGGIIIMVSNCGDGHGGEGFYRALKDCESPQSLMEEILKIPQDATKPDQWEYQIQCRILMHHRVIYVMNEKYRGMAREMGFQTASDVNEALELALQEKGRNAHIAVIPDGVSVMVNHP</sequence>
<dbReference type="InterPro" id="IPR048520">
    <property type="entry name" value="LarA_C"/>
</dbReference>
<evidence type="ECO:0000313" key="3">
    <source>
        <dbReference type="EMBL" id="EMZ24311.1"/>
    </source>
</evidence>
<evidence type="ECO:0000259" key="1">
    <source>
        <dbReference type="Pfam" id="PF09861"/>
    </source>
</evidence>
<dbReference type="EMBL" id="AQFT01000099">
    <property type="protein sequence ID" value="EMZ24311.1"/>
    <property type="molecule type" value="Genomic_DNA"/>
</dbReference>
<dbReference type="STRING" id="1235802.C823_03268"/>
<accession>N2A7W3</accession>
<dbReference type="InterPro" id="IPR043166">
    <property type="entry name" value="LarA-like_C"/>
</dbReference>
<proteinExistence type="predicted"/>
<dbReference type="OrthoDB" id="9770545at2"/>
<dbReference type="eggNOG" id="COG3875">
    <property type="taxonomic scope" value="Bacteria"/>
</dbReference>
<feature type="domain" description="Lactate racemase C-terminal" evidence="2">
    <location>
        <begin position="275"/>
        <end position="424"/>
    </location>
</feature>